<comment type="catalytic activity">
    <reaction evidence="7">
        <text>L-threonyl-[protein] + ATP = O-phospho-L-threonyl-[protein] + ADP + H(+)</text>
        <dbReference type="Rhea" id="RHEA:46608"/>
        <dbReference type="Rhea" id="RHEA-COMP:11060"/>
        <dbReference type="Rhea" id="RHEA-COMP:11605"/>
        <dbReference type="ChEBI" id="CHEBI:15378"/>
        <dbReference type="ChEBI" id="CHEBI:30013"/>
        <dbReference type="ChEBI" id="CHEBI:30616"/>
        <dbReference type="ChEBI" id="CHEBI:61977"/>
        <dbReference type="ChEBI" id="CHEBI:456216"/>
        <dbReference type="EC" id="2.7.11.1"/>
    </reaction>
</comment>
<evidence type="ECO:0000256" key="2">
    <source>
        <dbReference type="ARBA" id="ARBA00022527"/>
    </source>
</evidence>
<evidence type="ECO:0000259" key="9">
    <source>
        <dbReference type="PROSITE" id="PS50032"/>
    </source>
</evidence>
<dbReference type="InterPro" id="IPR028375">
    <property type="entry name" value="KA1/Ssp2_C"/>
</dbReference>
<protein>
    <recommendedName>
        <fullName evidence="1">non-specific serine/threonine protein kinase</fullName>
        <ecNumber evidence="1">2.7.11.1</ecNumber>
    </recommendedName>
</protein>
<keyword evidence="11" id="KW-1185">Reference proteome</keyword>
<evidence type="ECO:0000256" key="4">
    <source>
        <dbReference type="ARBA" id="ARBA00022741"/>
    </source>
</evidence>
<feature type="domain" description="KA1" evidence="9">
    <location>
        <begin position="76"/>
        <end position="122"/>
    </location>
</feature>
<dbReference type="Gene3D" id="3.30.310.80">
    <property type="entry name" value="Kinase associated domain 1, KA1"/>
    <property type="match status" value="1"/>
</dbReference>
<comment type="catalytic activity">
    <reaction evidence="8">
        <text>L-seryl-[protein] + ATP = O-phospho-L-seryl-[protein] + ADP + H(+)</text>
        <dbReference type="Rhea" id="RHEA:17989"/>
        <dbReference type="Rhea" id="RHEA-COMP:9863"/>
        <dbReference type="Rhea" id="RHEA-COMP:11604"/>
        <dbReference type="ChEBI" id="CHEBI:15378"/>
        <dbReference type="ChEBI" id="CHEBI:29999"/>
        <dbReference type="ChEBI" id="CHEBI:30616"/>
        <dbReference type="ChEBI" id="CHEBI:83421"/>
        <dbReference type="ChEBI" id="CHEBI:456216"/>
        <dbReference type="EC" id="2.7.11.1"/>
    </reaction>
</comment>
<evidence type="ECO:0000256" key="5">
    <source>
        <dbReference type="ARBA" id="ARBA00022777"/>
    </source>
</evidence>
<evidence type="ECO:0000256" key="1">
    <source>
        <dbReference type="ARBA" id="ARBA00012513"/>
    </source>
</evidence>
<reference evidence="10 11" key="1">
    <citation type="submission" date="2014-04" db="EMBL/GenBank/DDBJ databases">
        <authorList>
            <consortium name="DOE Joint Genome Institute"/>
            <person name="Kuo A."/>
            <person name="Kohler A."/>
            <person name="Nagy L.G."/>
            <person name="Floudas D."/>
            <person name="Copeland A."/>
            <person name="Barry K.W."/>
            <person name="Cichocki N."/>
            <person name="Veneault-Fourrey C."/>
            <person name="LaButti K."/>
            <person name="Lindquist E.A."/>
            <person name="Lipzen A."/>
            <person name="Lundell T."/>
            <person name="Morin E."/>
            <person name="Murat C."/>
            <person name="Sun H."/>
            <person name="Tunlid A."/>
            <person name="Henrissat B."/>
            <person name="Grigoriev I.V."/>
            <person name="Hibbett D.S."/>
            <person name="Martin F."/>
            <person name="Nordberg H.P."/>
            <person name="Cantor M.N."/>
            <person name="Hua S.X."/>
        </authorList>
    </citation>
    <scope>NUCLEOTIDE SEQUENCE [LARGE SCALE GENOMIC DNA]</scope>
    <source>
        <strain evidence="10 11">Foug A</strain>
    </source>
</reference>
<feature type="non-terminal residue" evidence="10">
    <location>
        <position position="122"/>
    </location>
</feature>
<dbReference type="OrthoDB" id="2672272at2759"/>
<gene>
    <name evidence="10" type="ORF">SCLCIDRAFT_55606</name>
</gene>
<sequence length="122" mass="13844">LRIHHGAVDQTTITTRPPPEVMKRICQVLEELGMEFKAESEYKYRCVRAKRKKAGGSVGLGFSASGGAEPIYGDTAQDAGDEVRFSVELTRIDRLKDTYSLDIRRLKGNLRSYKFLYDTIRE</sequence>
<dbReference type="GO" id="GO:0004674">
    <property type="term" value="F:protein serine/threonine kinase activity"/>
    <property type="evidence" value="ECO:0007669"/>
    <property type="project" value="UniProtKB-KW"/>
</dbReference>
<reference evidence="11" key="2">
    <citation type="submission" date="2015-01" db="EMBL/GenBank/DDBJ databases">
        <title>Evolutionary Origins and Diversification of the Mycorrhizal Mutualists.</title>
        <authorList>
            <consortium name="DOE Joint Genome Institute"/>
            <consortium name="Mycorrhizal Genomics Consortium"/>
            <person name="Kohler A."/>
            <person name="Kuo A."/>
            <person name="Nagy L.G."/>
            <person name="Floudas D."/>
            <person name="Copeland A."/>
            <person name="Barry K.W."/>
            <person name="Cichocki N."/>
            <person name="Veneault-Fourrey C."/>
            <person name="LaButti K."/>
            <person name="Lindquist E.A."/>
            <person name="Lipzen A."/>
            <person name="Lundell T."/>
            <person name="Morin E."/>
            <person name="Murat C."/>
            <person name="Riley R."/>
            <person name="Ohm R."/>
            <person name="Sun H."/>
            <person name="Tunlid A."/>
            <person name="Henrissat B."/>
            <person name="Grigoriev I.V."/>
            <person name="Hibbett D.S."/>
            <person name="Martin F."/>
        </authorList>
    </citation>
    <scope>NUCLEOTIDE SEQUENCE [LARGE SCALE GENOMIC DNA]</scope>
    <source>
        <strain evidence="11">Foug A</strain>
    </source>
</reference>
<organism evidence="10 11">
    <name type="scientific">Scleroderma citrinum Foug A</name>
    <dbReference type="NCBI Taxonomy" id="1036808"/>
    <lineage>
        <taxon>Eukaryota</taxon>
        <taxon>Fungi</taxon>
        <taxon>Dikarya</taxon>
        <taxon>Basidiomycota</taxon>
        <taxon>Agaricomycotina</taxon>
        <taxon>Agaricomycetes</taxon>
        <taxon>Agaricomycetidae</taxon>
        <taxon>Boletales</taxon>
        <taxon>Sclerodermatineae</taxon>
        <taxon>Sclerodermataceae</taxon>
        <taxon>Scleroderma</taxon>
    </lineage>
</organism>
<keyword evidence="6" id="KW-0067">ATP-binding</keyword>
<keyword evidence="3" id="KW-0808">Transferase</keyword>
<evidence type="ECO:0000256" key="8">
    <source>
        <dbReference type="ARBA" id="ARBA00048679"/>
    </source>
</evidence>
<dbReference type="InParanoid" id="A0A0C3A4M3"/>
<keyword evidence="5" id="KW-0418">Kinase</keyword>
<name>A0A0C3A4M3_9AGAM</name>
<dbReference type="STRING" id="1036808.A0A0C3A4M3"/>
<dbReference type="Pfam" id="PF02149">
    <property type="entry name" value="KA1"/>
    <property type="match status" value="1"/>
</dbReference>
<dbReference type="InterPro" id="IPR001772">
    <property type="entry name" value="KA1_dom"/>
</dbReference>
<keyword evidence="2" id="KW-0723">Serine/threonine-protein kinase</keyword>
<dbReference type="AlphaFoldDB" id="A0A0C3A4M3"/>
<dbReference type="EMBL" id="KN822071">
    <property type="protein sequence ID" value="KIM59647.1"/>
    <property type="molecule type" value="Genomic_DNA"/>
</dbReference>
<dbReference type="PROSITE" id="PS50032">
    <property type="entry name" value="KA1"/>
    <property type="match status" value="1"/>
</dbReference>
<dbReference type="EC" id="2.7.11.1" evidence="1"/>
<feature type="non-terminal residue" evidence="10">
    <location>
        <position position="1"/>
    </location>
</feature>
<dbReference type="HOGENOM" id="CLU_126676_0_0_1"/>
<dbReference type="SUPFAM" id="SSF103243">
    <property type="entry name" value="KA1-like"/>
    <property type="match status" value="1"/>
</dbReference>
<dbReference type="GO" id="GO:0005524">
    <property type="term" value="F:ATP binding"/>
    <property type="evidence" value="ECO:0007669"/>
    <property type="project" value="UniProtKB-KW"/>
</dbReference>
<dbReference type="Proteomes" id="UP000053989">
    <property type="component" value="Unassembled WGS sequence"/>
</dbReference>
<evidence type="ECO:0000313" key="11">
    <source>
        <dbReference type="Proteomes" id="UP000053989"/>
    </source>
</evidence>
<evidence type="ECO:0000256" key="7">
    <source>
        <dbReference type="ARBA" id="ARBA00047899"/>
    </source>
</evidence>
<proteinExistence type="predicted"/>
<evidence type="ECO:0000256" key="6">
    <source>
        <dbReference type="ARBA" id="ARBA00022840"/>
    </source>
</evidence>
<accession>A0A0C3A4M3</accession>
<evidence type="ECO:0000256" key="3">
    <source>
        <dbReference type="ARBA" id="ARBA00022679"/>
    </source>
</evidence>
<keyword evidence="4" id="KW-0547">Nucleotide-binding</keyword>
<evidence type="ECO:0000313" key="10">
    <source>
        <dbReference type="EMBL" id="KIM59647.1"/>
    </source>
</evidence>